<dbReference type="SUPFAM" id="SSF50494">
    <property type="entry name" value="Trypsin-like serine proteases"/>
    <property type="match status" value="1"/>
</dbReference>
<dbReference type="PANTHER" id="PTHR24255:SF10">
    <property type="entry name" value="MANNAN-BINDING LECTIN SERINE PROTEASE 2"/>
    <property type="match status" value="1"/>
</dbReference>
<comment type="subcellular location">
    <subcellularLocation>
        <location evidence="1">Secreted</location>
    </subcellularLocation>
</comment>
<dbReference type="SMART" id="SM00020">
    <property type="entry name" value="Tryp_SPc"/>
    <property type="match status" value="1"/>
</dbReference>
<dbReference type="PANTHER" id="PTHR24255">
    <property type="entry name" value="COMPLEMENT COMPONENT 1, S SUBCOMPONENT-RELATED"/>
    <property type="match status" value="1"/>
</dbReference>
<evidence type="ECO:0000256" key="6">
    <source>
        <dbReference type="ARBA" id="ARBA00022729"/>
    </source>
</evidence>
<dbReference type="GO" id="GO:0005615">
    <property type="term" value="C:extracellular space"/>
    <property type="evidence" value="ECO:0007669"/>
    <property type="project" value="TreeGrafter"/>
</dbReference>
<protein>
    <recommendedName>
        <fullName evidence="15">Mannan binding lectin serine peptidase 2</fullName>
    </recommendedName>
</protein>
<keyword evidence="5" id="KW-0645">Protease</keyword>
<evidence type="ECO:0000256" key="10">
    <source>
        <dbReference type="PROSITE-ProRule" id="PRU00059"/>
    </source>
</evidence>
<keyword evidence="14" id="KW-1185">Reference proteome</keyword>
<dbReference type="PROSITE" id="PS00135">
    <property type="entry name" value="TRYPSIN_SER"/>
    <property type="match status" value="1"/>
</dbReference>
<dbReference type="Pfam" id="PF00431">
    <property type="entry name" value="CUB"/>
    <property type="match status" value="1"/>
</dbReference>
<evidence type="ECO:0000256" key="3">
    <source>
        <dbReference type="ARBA" id="ARBA00022536"/>
    </source>
</evidence>
<dbReference type="InterPro" id="IPR001254">
    <property type="entry name" value="Trypsin_dom"/>
</dbReference>
<dbReference type="InterPro" id="IPR009003">
    <property type="entry name" value="Peptidase_S1_PA"/>
</dbReference>
<evidence type="ECO:0000256" key="1">
    <source>
        <dbReference type="ARBA" id="ARBA00004613"/>
    </source>
</evidence>
<dbReference type="CDD" id="cd00190">
    <property type="entry name" value="Tryp_SPc"/>
    <property type="match status" value="1"/>
</dbReference>
<evidence type="ECO:0000256" key="2">
    <source>
        <dbReference type="ARBA" id="ARBA00022525"/>
    </source>
</evidence>
<dbReference type="PRINTS" id="PR00722">
    <property type="entry name" value="CHYMOTRYPSIN"/>
</dbReference>
<evidence type="ECO:0008006" key="15">
    <source>
        <dbReference type="Google" id="ProtNLM"/>
    </source>
</evidence>
<name>A0A452HBD5_9SAUR</name>
<dbReference type="PROSITE" id="PS01180">
    <property type="entry name" value="CUB"/>
    <property type="match status" value="1"/>
</dbReference>
<dbReference type="CDD" id="cd00041">
    <property type="entry name" value="CUB"/>
    <property type="match status" value="1"/>
</dbReference>
<keyword evidence="9 10" id="KW-1015">Disulfide bond</keyword>
<dbReference type="Pfam" id="PF00084">
    <property type="entry name" value="Sushi"/>
    <property type="match status" value="1"/>
</dbReference>
<sequence>RKHCAQCQNNAFTKRSGVITSPNYPKPYPKLSTCSYTIRVEDGFMIILEFVETFNVESHVETVFSLFFHHSLRHLLHLPQIEYGPFCGQNVPPKIETGSNIVDITFTTDISGDHTGWKISYTTTVVNCGQPEDIDNGTVTYITGPEVTTYKAEIQYECESTFYTMKASNNGKGRHYSLEPALQMLKTICGIQTRTTLERIIGGKTAKLGQFPWQVMLIAEDGIGGGGALLYDNWVLTAAHVVISQIDPSTLTIKMGFLNKNSVHYQQAWAEEIFVHEGYIDGASYNNDIALIKLKHKVPLNANITPICLPRKEERFHVKTDDMGTVAGWGRTEKRRLSPHLLYVELVVIDNRKCKEAFAKLPAGKSLLVTENMLCAGEEEGGKDSCQGDSGGPLTFLDNLTKKWFVGGIVSWGVDCGVAGQYGVYTKVINYISWIENTIMKNS</sequence>
<evidence type="ECO:0000259" key="11">
    <source>
        <dbReference type="PROSITE" id="PS01180"/>
    </source>
</evidence>
<dbReference type="Pfam" id="PF00089">
    <property type="entry name" value="Trypsin"/>
    <property type="match status" value="1"/>
</dbReference>
<evidence type="ECO:0000313" key="14">
    <source>
        <dbReference type="Proteomes" id="UP000291020"/>
    </source>
</evidence>
<dbReference type="InterPro" id="IPR001314">
    <property type="entry name" value="Peptidase_S1A"/>
</dbReference>
<evidence type="ECO:0000313" key="13">
    <source>
        <dbReference type="Ensembl" id="ENSGAGP00000012072.1"/>
    </source>
</evidence>
<dbReference type="SUPFAM" id="SSF57535">
    <property type="entry name" value="Complement control module/SCR domain"/>
    <property type="match status" value="1"/>
</dbReference>
<organism evidence="13 14">
    <name type="scientific">Gopherus agassizii</name>
    <name type="common">Agassiz's desert tortoise</name>
    <dbReference type="NCBI Taxonomy" id="38772"/>
    <lineage>
        <taxon>Eukaryota</taxon>
        <taxon>Metazoa</taxon>
        <taxon>Chordata</taxon>
        <taxon>Craniata</taxon>
        <taxon>Vertebrata</taxon>
        <taxon>Euteleostomi</taxon>
        <taxon>Archelosauria</taxon>
        <taxon>Testudinata</taxon>
        <taxon>Testudines</taxon>
        <taxon>Cryptodira</taxon>
        <taxon>Durocryptodira</taxon>
        <taxon>Testudinoidea</taxon>
        <taxon>Testudinidae</taxon>
        <taxon>Gopherus</taxon>
    </lineage>
</organism>
<keyword evidence="2" id="KW-0964">Secreted</keyword>
<keyword evidence="7" id="KW-0378">Hydrolase</keyword>
<dbReference type="InterPro" id="IPR043504">
    <property type="entry name" value="Peptidase_S1_PA_chymotrypsin"/>
</dbReference>
<dbReference type="InterPro" id="IPR035914">
    <property type="entry name" value="Sperma_CUB_dom_sf"/>
</dbReference>
<evidence type="ECO:0000256" key="5">
    <source>
        <dbReference type="ARBA" id="ARBA00022670"/>
    </source>
</evidence>
<dbReference type="Proteomes" id="UP000291020">
    <property type="component" value="Unassembled WGS sequence"/>
</dbReference>
<dbReference type="FunFam" id="2.60.120.290:FF:000006">
    <property type="entry name" value="Mannan-binding lectin serine protease 1"/>
    <property type="match status" value="1"/>
</dbReference>
<dbReference type="AlphaFoldDB" id="A0A452HBD5"/>
<dbReference type="InterPro" id="IPR000859">
    <property type="entry name" value="CUB_dom"/>
</dbReference>
<keyword evidence="6" id="KW-0732">Signal</keyword>
<feature type="domain" description="CUB" evidence="11">
    <location>
        <begin position="7"/>
        <end position="124"/>
    </location>
</feature>
<evidence type="ECO:0000256" key="7">
    <source>
        <dbReference type="ARBA" id="ARBA00022801"/>
    </source>
</evidence>
<feature type="disulfide bond" evidence="10">
    <location>
        <begin position="7"/>
        <end position="34"/>
    </location>
</feature>
<dbReference type="Ensembl" id="ENSGAGT00000013825.1">
    <property type="protein sequence ID" value="ENSGAGP00000012072.1"/>
    <property type="gene ID" value="ENSGAGG00000009287.1"/>
</dbReference>
<dbReference type="PROSITE" id="PS50240">
    <property type="entry name" value="TRYPSIN_DOM"/>
    <property type="match status" value="1"/>
</dbReference>
<keyword evidence="4" id="KW-0768">Sushi</keyword>
<evidence type="ECO:0000256" key="9">
    <source>
        <dbReference type="ARBA" id="ARBA00023157"/>
    </source>
</evidence>
<dbReference type="SMART" id="SM00042">
    <property type="entry name" value="CUB"/>
    <property type="match status" value="1"/>
</dbReference>
<dbReference type="InterPro" id="IPR033116">
    <property type="entry name" value="TRYPSIN_SER"/>
</dbReference>
<feature type="domain" description="Peptidase S1" evidence="12">
    <location>
        <begin position="200"/>
        <end position="440"/>
    </location>
</feature>
<dbReference type="GO" id="GO:0006508">
    <property type="term" value="P:proteolysis"/>
    <property type="evidence" value="ECO:0007669"/>
    <property type="project" value="UniProtKB-KW"/>
</dbReference>
<keyword evidence="3" id="KW-0245">EGF-like domain</keyword>
<reference evidence="13" key="2">
    <citation type="submission" date="2025-08" db="UniProtKB">
        <authorList>
            <consortium name="Ensembl"/>
        </authorList>
    </citation>
    <scope>IDENTIFICATION</scope>
</reference>
<reference evidence="14" key="1">
    <citation type="journal article" date="2017" name="PLoS ONE">
        <title>The Agassiz's desert tortoise genome provides a resource for the conservation of a threatened species.</title>
        <authorList>
            <person name="Tollis M."/>
            <person name="DeNardo D.F."/>
            <person name="Cornelius J.A."/>
            <person name="Dolby G.A."/>
            <person name="Edwards T."/>
            <person name="Henen B.T."/>
            <person name="Karl A.E."/>
            <person name="Murphy R.W."/>
            <person name="Kusumi K."/>
        </authorList>
    </citation>
    <scope>NUCLEOTIDE SEQUENCE [LARGE SCALE GENOMIC DNA]</scope>
</reference>
<comment type="caution">
    <text evidence="10">Lacks conserved residue(s) required for the propagation of feature annotation.</text>
</comment>
<dbReference type="Gene3D" id="2.10.70.10">
    <property type="entry name" value="Complement Module, domain 1"/>
    <property type="match status" value="1"/>
</dbReference>
<dbReference type="STRING" id="38772.ENSGAGP00000012072"/>
<dbReference type="InterPro" id="IPR000436">
    <property type="entry name" value="Sushi_SCR_CCP_dom"/>
</dbReference>
<dbReference type="GO" id="GO:0004252">
    <property type="term" value="F:serine-type endopeptidase activity"/>
    <property type="evidence" value="ECO:0007669"/>
    <property type="project" value="InterPro"/>
</dbReference>
<evidence type="ECO:0000259" key="12">
    <source>
        <dbReference type="PROSITE" id="PS50240"/>
    </source>
</evidence>
<evidence type="ECO:0000256" key="8">
    <source>
        <dbReference type="ARBA" id="ARBA00022825"/>
    </source>
</evidence>
<dbReference type="FunFam" id="2.40.10.10:FF:000015">
    <property type="entry name" value="Atrial natriuretic peptide-converting enzyme"/>
    <property type="match status" value="1"/>
</dbReference>
<dbReference type="SUPFAM" id="SSF49854">
    <property type="entry name" value="Spermadhesin, CUB domain"/>
    <property type="match status" value="1"/>
</dbReference>
<dbReference type="InterPro" id="IPR035976">
    <property type="entry name" value="Sushi/SCR/CCP_sf"/>
</dbReference>
<keyword evidence="8" id="KW-0720">Serine protease</keyword>
<dbReference type="Gene3D" id="2.60.120.290">
    <property type="entry name" value="Spermadhesin, CUB domain"/>
    <property type="match status" value="1"/>
</dbReference>
<accession>A0A452HBD5</accession>
<proteinExistence type="predicted"/>
<dbReference type="Gene3D" id="2.40.10.10">
    <property type="entry name" value="Trypsin-like serine proteases"/>
    <property type="match status" value="2"/>
</dbReference>
<reference evidence="13" key="3">
    <citation type="submission" date="2025-09" db="UniProtKB">
        <authorList>
            <consortium name="Ensembl"/>
        </authorList>
    </citation>
    <scope>IDENTIFICATION</scope>
</reference>
<evidence type="ECO:0000256" key="4">
    <source>
        <dbReference type="ARBA" id="ARBA00022659"/>
    </source>
</evidence>